<keyword evidence="3" id="KW-1185">Reference proteome</keyword>
<sequence length="299" mass="33941">MAPTGRKTAAADIARLKKGSGPTVRRMLLGSELRKYREARDITRAAAGHHIRGSESKISRMELGRVGFKERDVEDLLKLYGVTDKHVIRTLTDLARDTKKPGWWQEYGESLPNWFQVYVGLEEAASRIRAYESQFVHGLLQTEEYARSVISSGVLTPTIEVEHRVEVRLRRQRHVYDSTDVRLWAILDEAALRRPIGPVDLMRRQLEHLLKACDHPNITLQVVPFAAGALAAEAGTFTILRYPDFELSDIVYLEQLTGSICLDRRSEIDAYTMAMERLSVIAEQPSQTPDILKEMLSDL</sequence>
<dbReference type="SUPFAM" id="SSF47413">
    <property type="entry name" value="lambda repressor-like DNA-binding domains"/>
    <property type="match status" value="1"/>
</dbReference>
<dbReference type="Pfam" id="PF13560">
    <property type="entry name" value="HTH_31"/>
    <property type="match status" value="1"/>
</dbReference>
<organism evidence="2 3">
    <name type="scientific">Nocardiopsis mwathae</name>
    <dbReference type="NCBI Taxonomy" id="1472723"/>
    <lineage>
        <taxon>Bacteria</taxon>
        <taxon>Bacillati</taxon>
        <taxon>Actinomycetota</taxon>
        <taxon>Actinomycetes</taxon>
        <taxon>Streptosporangiales</taxon>
        <taxon>Nocardiopsidaceae</taxon>
        <taxon>Nocardiopsis</taxon>
    </lineage>
</organism>
<dbReference type="EMBL" id="JACHDS010000001">
    <property type="protein sequence ID" value="MBB6170577.1"/>
    <property type="molecule type" value="Genomic_DNA"/>
</dbReference>
<gene>
    <name evidence="2" type="ORF">HNR23_000637</name>
</gene>
<evidence type="ECO:0000259" key="1">
    <source>
        <dbReference type="PROSITE" id="PS50943"/>
    </source>
</evidence>
<feature type="domain" description="HTH cro/C1-type" evidence="1">
    <location>
        <begin position="33"/>
        <end position="87"/>
    </location>
</feature>
<name>A0A7W9YEF8_9ACTN</name>
<dbReference type="Pfam" id="PF19054">
    <property type="entry name" value="DUF5753"/>
    <property type="match status" value="1"/>
</dbReference>
<dbReference type="SMART" id="SM00530">
    <property type="entry name" value="HTH_XRE"/>
    <property type="match status" value="1"/>
</dbReference>
<comment type="caution">
    <text evidence="2">The sequence shown here is derived from an EMBL/GenBank/DDBJ whole genome shotgun (WGS) entry which is preliminary data.</text>
</comment>
<dbReference type="InterPro" id="IPR010982">
    <property type="entry name" value="Lambda_DNA-bd_dom_sf"/>
</dbReference>
<dbReference type="InterPro" id="IPR043917">
    <property type="entry name" value="DUF5753"/>
</dbReference>
<evidence type="ECO:0000313" key="2">
    <source>
        <dbReference type="EMBL" id="MBB6170577.1"/>
    </source>
</evidence>
<dbReference type="GO" id="GO:0003677">
    <property type="term" value="F:DNA binding"/>
    <property type="evidence" value="ECO:0007669"/>
    <property type="project" value="InterPro"/>
</dbReference>
<dbReference type="AlphaFoldDB" id="A0A7W9YEF8"/>
<dbReference type="PROSITE" id="PS50943">
    <property type="entry name" value="HTH_CROC1"/>
    <property type="match status" value="1"/>
</dbReference>
<accession>A0A7W9YEF8</accession>
<proteinExistence type="predicted"/>
<dbReference type="Proteomes" id="UP000546642">
    <property type="component" value="Unassembled WGS sequence"/>
</dbReference>
<protein>
    <submittedName>
        <fullName evidence="2">Transcriptional regulator with XRE-family HTH domain</fullName>
    </submittedName>
</protein>
<reference evidence="2 3" key="1">
    <citation type="submission" date="2020-08" db="EMBL/GenBank/DDBJ databases">
        <title>Sequencing the genomes of 1000 actinobacteria strains.</title>
        <authorList>
            <person name="Klenk H.-P."/>
        </authorList>
    </citation>
    <scope>NUCLEOTIDE SEQUENCE [LARGE SCALE GENOMIC DNA]</scope>
    <source>
        <strain evidence="2 3">DSM 46659</strain>
    </source>
</reference>
<dbReference type="InterPro" id="IPR001387">
    <property type="entry name" value="Cro/C1-type_HTH"/>
</dbReference>
<dbReference type="Gene3D" id="1.10.260.40">
    <property type="entry name" value="lambda repressor-like DNA-binding domains"/>
    <property type="match status" value="1"/>
</dbReference>
<dbReference type="CDD" id="cd00093">
    <property type="entry name" value="HTH_XRE"/>
    <property type="match status" value="1"/>
</dbReference>
<evidence type="ECO:0000313" key="3">
    <source>
        <dbReference type="Proteomes" id="UP000546642"/>
    </source>
</evidence>